<dbReference type="Proteomes" id="UP000297245">
    <property type="component" value="Unassembled WGS sequence"/>
</dbReference>
<dbReference type="OrthoDB" id="2728078at2759"/>
<accession>A0A4V4HAI9</accession>
<proteinExistence type="predicted"/>
<keyword evidence="2" id="KW-1185">Reference proteome</keyword>
<evidence type="ECO:0000313" key="2">
    <source>
        <dbReference type="Proteomes" id="UP000297245"/>
    </source>
</evidence>
<dbReference type="EMBL" id="ML181717">
    <property type="protein sequence ID" value="THU75665.1"/>
    <property type="molecule type" value="Genomic_DNA"/>
</dbReference>
<protein>
    <submittedName>
        <fullName evidence="1">Uncharacterized protein</fullName>
    </submittedName>
</protein>
<dbReference type="AlphaFoldDB" id="A0A4V4HAI9"/>
<gene>
    <name evidence="1" type="ORF">K435DRAFT_706713</name>
</gene>
<sequence length="193" mass="22218">MPKSIEKLVTKRVQNFIWAEKEKNPVNKELVYSPIEIGGWKVLNIEARNRAIDIIWVKSYLKFGNDCPLWAKVADAILAHYTPKSEDGVDKRCRINPILQSWKTSPPKHAKTAAANDLQCLIKTIKTFNIRQEGLAFSREQQRQMPIWYHKHADPAIRKLNRSTASECLKTKHKIFTVGQAERLAEGLNEETQ</sequence>
<name>A0A4V4HAI9_DENBC</name>
<organism evidence="1 2">
    <name type="scientific">Dendrothele bispora (strain CBS 962.96)</name>
    <dbReference type="NCBI Taxonomy" id="1314807"/>
    <lineage>
        <taxon>Eukaryota</taxon>
        <taxon>Fungi</taxon>
        <taxon>Dikarya</taxon>
        <taxon>Basidiomycota</taxon>
        <taxon>Agaricomycotina</taxon>
        <taxon>Agaricomycetes</taxon>
        <taxon>Agaricomycetidae</taxon>
        <taxon>Agaricales</taxon>
        <taxon>Agaricales incertae sedis</taxon>
        <taxon>Dendrothele</taxon>
    </lineage>
</organism>
<reference evidence="1 2" key="1">
    <citation type="journal article" date="2019" name="Nat. Ecol. Evol.">
        <title>Megaphylogeny resolves global patterns of mushroom evolution.</title>
        <authorList>
            <person name="Varga T."/>
            <person name="Krizsan K."/>
            <person name="Foldi C."/>
            <person name="Dima B."/>
            <person name="Sanchez-Garcia M."/>
            <person name="Sanchez-Ramirez S."/>
            <person name="Szollosi G.J."/>
            <person name="Szarkandi J.G."/>
            <person name="Papp V."/>
            <person name="Albert L."/>
            <person name="Andreopoulos W."/>
            <person name="Angelini C."/>
            <person name="Antonin V."/>
            <person name="Barry K.W."/>
            <person name="Bougher N.L."/>
            <person name="Buchanan P."/>
            <person name="Buyck B."/>
            <person name="Bense V."/>
            <person name="Catcheside P."/>
            <person name="Chovatia M."/>
            <person name="Cooper J."/>
            <person name="Damon W."/>
            <person name="Desjardin D."/>
            <person name="Finy P."/>
            <person name="Geml J."/>
            <person name="Haridas S."/>
            <person name="Hughes K."/>
            <person name="Justo A."/>
            <person name="Karasinski D."/>
            <person name="Kautmanova I."/>
            <person name="Kiss B."/>
            <person name="Kocsube S."/>
            <person name="Kotiranta H."/>
            <person name="LaButti K.M."/>
            <person name="Lechner B.E."/>
            <person name="Liimatainen K."/>
            <person name="Lipzen A."/>
            <person name="Lukacs Z."/>
            <person name="Mihaltcheva S."/>
            <person name="Morgado L.N."/>
            <person name="Niskanen T."/>
            <person name="Noordeloos M.E."/>
            <person name="Ohm R.A."/>
            <person name="Ortiz-Santana B."/>
            <person name="Ovrebo C."/>
            <person name="Racz N."/>
            <person name="Riley R."/>
            <person name="Savchenko A."/>
            <person name="Shiryaev A."/>
            <person name="Soop K."/>
            <person name="Spirin V."/>
            <person name="Szebenyi C."/>
            <person name="Tomsovsky M."/>
            <person name="Tulloss R.E."/>
            <person name="Uehling J."/>
            <person name="Grigoriev I.V."/>
            <person name="Vagvolgyi C."/>
            <person name="Papp T."/>
            <person name="Martin F.M."/>
            <person name="Miettinen O."/>
            <person name="Hibbett D.S."/>
            <person name="Nagy L.G."/>
        </authorList>
    </citation>
    <scope>NUCLEOTIDE SEQUENCE [LARGE SCALE GENOMIC DNA]</scope>
    <source>
        <strain evidence="1 2">CBS 962.96</strain>
    </source>
</reference>
<evidence type="ECO:0000313" key="1">
    <source>
        <dbReference type="EMBL" id="THU75665.1"/>
    </source>
</evidence>